<sequence>MEELNCRKQDRESRMMEELLLEERRPRKKQKKEVELWFGKVEKINGEIRTIEQRVEQGKYLSRASLGKVVFEKIGVVEELHRKGIFPDGLVEAVSNSGDILP</sequence>
<name>A0AA88E514_FICCA</name>
<feature type="non-terminal residue" evidence="1">
    <location>
        <position position="102"/>
    </location>
</feature>
<dbReference type="Proteomes" id="UP001187192">
    <property type="component" value="Unassembled WGS sequence"/>
</dbReference>
<comment type="caution">
    <text evidence="1">The sequence shown here is derived from an EMBL/GenBank/DDBJ whole genome shotgun (WGS) entry which is preliminary data.</text>
</comment>
<proteinExistence type="predicted"/>
<organism evidence="1 2">
    <name type="scientific">Ficus carica</name>
    <name type="common">Common fig</name>
    <dbReference type="NCBI Taxonomy" id="3494"/>
    <lineage>
        <taxon>Eukaryota</taxon>
        <taxon>Viridiplantae</taxon>
        <taxon>Streptophyta</taxon>
        <taxon>Embryophyta</taxon>
        <taxon>Tracheophyta</taxon>
        <taxon>Spermatophyta</taxon>
        <taxon>Magnoliopsida</taxon>
        <taxon>eudicotyledons</taxon>
        <taxon>Gunneridae</taxon>
        <taxon>Pentapetalae</taxon>
        <taxon>rosids</taxon>
        <taxon>fabids</taxon>
        <taxon>Rosales</taxon>
        <taxon>Moraceae</taxon>
        <taxon>Ficeae</taxon>
        <taxon>Ficus</taxon>
    </lineage>
</organism>
<evidence type="ECO:0000313" key="1">
    <source>
        <dbReference type="EMBL" id="GMN67258.1"/>
    </source>
</evidence>
<protein>
    <submittedName>
        <fullName evidence="1">Uncharacterized protein</fullName>
    </submittedName>
</protein>
<reference evidence="1" key="1">
    <citation type="submission" date="2023-07" db="EMBL/GenBank/DDBJ databases">
        <title>draft genome sequence of fig (Ficus carica).</title>
        <authorList>
            <person name="Takahashi T."/>
            <person name="Nishimura K."/>
        </authorList>
    </citation>
    <scope>NUCLEOTIDE SEQUENCE</scope>
</reference>
<keyword evidence="2" id="KW-1185">Reference proteome</keyword>
<gene>
    <name evidence="1" type="ORF">TIFTF001_036324</name>
</gene>
<accession>A0AA88E514</accession>
<dbReference type="AlphaFoldDB" id="A0AA88E514"/>
<evidence type="ECO:0000313" key="2">
    <source>
        <dbReference type="Proteomes" id="UP001187192"/>
    </source>
</evidence>
<dbReference type="EMBL" id="BTGU01000424">
    <property type="protein sequence ID" value="GMN67258.1"/>
    <property type="molecule type" value="Genomic_DNA"/>
</dbReference>